<feature type="compositionally biased region" description="Basic residues" evidence="1">
    <location>
        <begin position="343"/>
        <end position="372"/>
    </location>
</feature>
<dbReference type="Pfam" id="PF06030">
    <property type="entry name" value="WxLIP_PGBD"/>
    <property type="match status" value="1"/>
</dbReference>
<feature type="domain" description="WxL Interacting Protein peptidoglycan binding" evidence="4">
    <location>
        <begin position="39"/>
        <end position="152"/>
    </location>
</feature>
<proteinExistence type="predicted"/>
<sequence>MKRAKFYFIICLITSFISNYSLLKVEAADNDSVPVSARVVLPENQFNKEASYFYLKMTPNQEQDLEVVLSNTSDTVQKVEVSLAAGITNDNGIIDYPDGQKKFDASLKYPFSKLASTEKNVTIDPKSDKSVMIKVKMPAEEFDGLIIGGINIRLNQADDTKKESEGGMQIKNIIRYNFGVVLVENETVIVPEMKMNKAFPSQVMGVNTVKANLSNTEPGIIDGLEIVAKVTKKGSKEVLYEATKQGLRMAPNSTFDFGVSMDNKAYQAGDYTMSVVAKAENPDKEWSWNKDFTVDRETAQKLNAKAADLEKDYSMYWIVGGIVIGVLLLVVILCIIFYRKKKKKAEAERRKRQAQKRKRKKAPTNRPNKKRPIAGEMSTKRSEKNKK</sequence>
<comment type="caution">
    <text evidence="6">The sequence shown here is derived from an EMBL/GenBank/DDBJ whole genome shotgun (WGS) entry which is preliminary data.</text>
</comment>
<keyword evidence="2" id="KW-0812">Transmembrane</keyword>
<organism evidence="6 7">
    <name type="scientific">Carnobacterium maltaromaticum</name>
    <name type="common">Carnobacterium piscicola</name>
    <dbReference type="NCBI Taxonomy" id="2751"/>
    <lineage>
        <taxon>Bacteria</taxon>
        <taxon>Bacillati</taxon>
        <taxon>Bacillota</taxon>
        <taxon>Bacilli</taxon>
        <taxon>Lactobacillales</taxon>
        <taxon>Carnobacteriaceae</taxon>
        <taxon>Carnobacterium</taxon>
    </lineage>
</organism>
<reference evidence="6" key="1">
    <citation type="submission" date="2023-08" db="EMBL/GenBank/DDBJ databases">
        <title>Genomic characterization of piscicolin 126 produced by Carnobacterium maltaromaticum CM22 strain isolated from salmon (Salmo salar).</title>
        <authorList>
            <person name="Gonzalez-Gragera E."/>
            <person name="Garcia-Lopez J.D."/>
            <person name="Teso-Perez C."/>
            <person name="Gimenez-Hernandez I."/>
            <person name="Peralta-Sanchez J.M."/>
            <person name="Valdivia E."/>
            <person name="Montalban-Lopez M."/>
            <person name="Martin-Platero A.M."/>
            <person name="Banos A."/>
            <person name="Martinez-Bueno M."/>
        </authorList>
    </citation>
    <scope>NUCLEOTIDE SEQUENCE</scope>
    <source>
        <strain evidence="6">CM22</strain>
    </source>
</reference>
<feature type="signal peptide" evidence="3">
    <location>
        <begin position="1"/>
        <end position="23"/>
    </location>
</feature>
<dbReference type="InterPro" id="IPR010317">
    <property type="entry name" value="WxLIP_PGBD"/>
</dbReference>
<dbReference type="Proteomes" id="UP001290462">
    <property type="component" value="Unassembled WGS sequence"/>
</dbReference>
<feature type="transmembrane region" description="Helical" evidence="2">
    <location>
        <begin position="315"/>
        <end position="338"/>
    </location>
</feature>
<dbReference type="Pfam" id="PF11797">
    <property type="entry name" value="WxLIP_HBD"/>
    <property type="match status" value="1"/>
</dbReference>
<feature type="domain" description="WxL Interacting Protein host binding" evidence="5">
    <location>
        <begin position="167"/>
        <end position="303"/>
    </location>
</feature>
<evidence type="ECO:0000256" key="1">
    <source>
        <dbReference type="SAM" id="MobiDB-lite"/>
    </source>
</evidence>
<evidence type="ECO:0000259" key="5">
    <source>
        <dbReference type="Pfam" id="PF11797"/>
    </source>
</evidence>
<feature type="compositionally biased region" description="Basic and acidic residues" evidence="1">
    <location>
        <begin position="378"/>
        <end position="387"/>
    </location>
</feature>
<gene>
    <name evidence="6" type="ORF">RAK27_07660</name>
</gene>
<feature type="region of interest" description="Disordered" evidence="1">
    <location>
        <begin position="343"/>
        <end position="387"/>
    </location>
</feature>
<protein>
    <submittedName>
        <fullName evidence="6">DUF916 and DUF3324 domain-containing protein</fullName>
    </submittedName>
</protein>
<evidence type="ECO:0000313" key="7">
    <source>
        <dbReference type="Proteomes" id="UP001290462"/>
    </source>
</evidence>
<keyword evidence="2" id="KW-0472">Membrane</keyword>
<dbReference type="EMBL" id="JAVBVO010000003">
    <property type="protein sequence ID" value="MDZ5758540.1"/>
    <property type="molecule type" value="Genomic_DNA"/>
</dbReference>
<name>A0AAW9JPG7_CARML</name>
<feature type="chain" id="PRO_5043734796" evidence="3">
    <location>
        <begin position="24"/>
        <end position="387"/>
    </location>
</feature>
<dbReference type="AlphaFoldDB" id="A0AAW9JPG7"/>
<evidence type="ECO:0000259" key="4">
    <source>
        <dbReference type="Pfam" id="PF06030"/>
    </source>
</evidence>
<evidence type="ECO:0000256" key="2">
    <source>
        <dbReference type="SAM" id="Phobius"/>
    </source>
</evidence>
<keyword evidence="2" id="KW-1133">Transmembrane helix</keyword>
<evidence type="ECO:0000313" key="6">
    <source>
        <dbReference type="EMBL" id="MDZ5758540.1"/>
    </source>
</evidence>
<accession>A0AAW9JPG7</accession>
<dbReference type="InterPro" id="IPR021759">
    <property type="entry name" value="WxLIP_HBD"/>
</dbReference>
<keyword evidence="3" id="KW-0732">Signal</keyword>
<dbReference type="RefSeq" id="WP_322808807.1">
    <property type="nucleotide sequence ID" value="NZ_JAVBVO010000003.1"/>
</dbReference>
<evidence type="ECO:0000256" key="3">
    <source>
        <dbReference type="SAM" id="SignalP"/>
    </source>
</evidence>